<dbReference type="InterPro" id="IPR028281">
    <property type="entry name" value="Sirohaem_synthase_central"/>
</dbReference>
<sequence length="452" mass="47842">MRALPLFHDLRDRLCLVIGQGEIAARKAAALRAVGANVRMASGFDAGDLAGTALVVVAEAPETIAHAACDACRARGIPINAVDRPAYCTVTWPAIIDRDPVTIAIGTGGTAPLLAARLRTRIEQAVPHTVAVLAAIAERWRPLVKRQLPDTADRRHFWQRFFTGAVAQAALAGDRAGAQRHAIALLANSRARPRLGHVHLVGAGPGDPELLTLRALRLIQSAEIIVHDRLVATEVLDLASREARRIDVGKRRATACMPQAQINALLVRLAREGARVVRLKGGDPFMFGRGGEEIEALIAAGVPFDVTPGVTAALGCAAYAGIPLTHRDHAHSCVFVTGHRRDGRLDLNWRMLAQPGQTIAIYMGVHALPELSRQLQGHGLSATLPAALIVDGTRPSQRVLAGTLADLPAIVAADQQLDRSAPGLVIVGEVAAAARRMPAGARPGSFARIAAE</sequence>
<dbReference type="EMBL" id="VDUZ01000042">
    <property type="protein sequence ID" value="TXL71516.1"/>
    <property type="molecule type" value="Genomic_DNA"/>
</dbReference>
<evidence type="ECO:0000259" key="17">
    <source>
        <dbReference type="Pfam" id="PF00590"/>
    </source>
</evidence>
<dbReference type="EC" id="2.1.1.107" evidence="20"/>
<dbReference type="GO" id="GO:0051266">
    <property type="term" value="F:sirohydrochlorin ferrochelatase activity"/>
    <property type="evidence" value="ECO:0007669"/>
    <property type="project" value="InterPro"/>
</dbReference>
<dbReference type="InterPro" id="IPR006367">
    <property type="entry name" value="Sirohaem_synthase_N"/>
</dbReference>
<keyword evidence="4 16" id="KW-0489">Methyltransferase</keyword>
<name>A0A5C8PD82_9HYPH</name>
<evidence type="ECO:0000256" key="8">
    <source>
        <dbReference type="ARBA" id="ARBA00023027"/>
    </source>
</evidence>
<evidence type="ECO:0000256" key="2">
    <source>
        <dbReference type="ARBA" id="ARBA00005879"/>
    </source>
</evidence>
<dbReference type="UniPathway" id="UPA00262">
    <property type="reaction ID" value="UER00211"/>
</dbReference>
<comment type="catalytic activity">
    <reaction evidence="13">
        <text>precorrin-2 + NAD(+) = sirohydrochlorin + NADH + 2 H(+)</text>
        <dbReference type="Rhea" id="RHEA:15613"/>
        <dbReference type="ChEBI" id="CHEBI:15378"/>
        <dbReference type="ChEBI" id="CHEBI:57540"/>
        <dbReference type="ChEBI" id="CHEBI:57945"/>
        <dbReference type="ChEBI" id="CHEBI:58351"/>
        <dbReference type="ChEBI" id="CHEBI:58827"/>
        <dbReference type="EC" id="1.3.1.76"/>
    </reaction>
</comment>
<dbReference type="SUPFAM" id="SSF53790">
    <property type="entry name" value="Tetrapyrrole methylase"/>
    <property type="match status" value="1"/>
</dbReference>
<dbReference type="InterPro" id="IPR012409">
    <property type="entry name" value="Sirohaem_synth"/>
</dbReference>
<dbReference type="InterPro" id="IPR050161">
    <property type="entry name" value="Siro_Cobalamin_biosynth"/>
</dbReference>
<dbReference type="Gene3D" id="3.40.1010.10">
    <property type="entry name" value="Cobalt-precorrin-4 Transmethylase, Domain 1"/>
    <property type="match status" value="1"/>
</dbReference>
<dbReference type="SUPFAM" id="SSF51735">
    <property type="entry name" value="NAD(P)-binding Rossmann-fold domains"/>
    <property type="match status" value="1"/>
</dbReference>
<evidence type="ECO:0000259" key="18">
    <source>
        <dbReference type="Pfam" id="PF10414"/>
    </source>
</evidence>
<dbReference type="PIRSF" id="PIRSF036426">
    <property type="entry name" value="Sirohaem_synth"/>
    <property type="match status" value="1"/>
</dbReference>
<dbReference type="InterPro" id="IPR037115">
    <property type="entry name" value="Sirohaem_synt_dimer_dom_sf"/>
</dbReference>
<dbReference type="InterPro" id="IPR036291">
    <property type="entry name" value="NAD(P)-bd_dom_sf"/>
</dbReference>
<dbReference type="Gene3D" id="3.30.950.10">
    <property type="entry name" value="Methyltransferase, Cobalt-precorrin-4 Transmethylase, Domain 2"/>
    <property type="match status" value="1"/>
</dbReference>
<dbReference type="Gene3D" id="1.10.8.210">
    <property type="entry name" value="Sirohaem synthase, dimerisation domain"/>
    <property type="match status" value="1"/>
</dbReference>
<dbReference type="Pfam" id="PF00590">
    <property type="entry name" value="TP_methylase"/>
    <property type="match status" value="1"/>
</dbReference>
<keyword evidence="21" id="KW-1185">Reference proteome</keyword>
<dbReference type="NCBIfam" id="TIGR01469">
    <property type="entry name" value="cobA_cysG_Cterm"/>
    <property type="match status" value="1"/>
</dbReference>
<evidence type="ECO:0000313" key="20">
    <source>
        <dbReference type="EMBL" id="TXL71516.1"/>
    </source>
</evidence>
<dbReference type="FunFam" id="3.30.950.10:FF:000001">
    <property type="entry name" value="Siroheme synthase"/>
    <property type="match status" value="1"/>
</dbReference>
<dbReference type="GO" id="GO:0032259">
    <property type="term" value="P:methylation"/>
    <property type="evidence" value="ECO:0007669"/>
    <property type="project" value="UniProtKB-KW"/>
</dbReference>
<evidence type="ECO:0000256" key="6">
    <source>
        <dbReference type="ARBA" id="ARBA00022691"/>
    </source>
</evidence>
<keyword evidence="10" id="KW-0627">Porphyrin biosynthesis</keyword>
<keyword evidence="5 16" id="KW-0808">Transferase</keyword>
<dbReference type="InterPro" id="IPR014776">
    <property type="entry name" value="4pyrrole_Mease_sub2"/>
</dbReference>
<dbReference type="SUPFAM" id="SSF75615">
    <property type="entry name" value="Siroheme synthase middle domains-like"/>
    <property type="match status" value="1"/>
</dbReference>
<dbReference type="Pfam" id="PF13241">
    <property type="entry name" value="NAD_binding_7"/>
    <property type="match status" value="1"/>
</dbReference>
<dbReference type="PROSITE" id="PS00839">
    <property type="entry name" value="SUMT_1"/>
    <property type="match status" value="1"/>
</dbReference>
<dbReference type="InterPro" id="IPR006366">
    <property type="entry name" value="CobA/CysG_C"/>
</dbReference>
<dbReference type="Gene3D" id="3.30.160.110">
    <property type="entry name" value="Siroheme synthase, domain 2"/>
    <property type="match status" value="1"/>
</dbReference>
<evidence type="ECO:0000256" key="5">
    <source>
        <dbReference type="ARBA" id="ARBA00022679"/>
    </source>
</evidence>
<dbReference type="AlphaFoldDB" id="A0A5C8PD82"/>
<dbReference type="PROSITE" id="PS00840">
    <property type="entry name" value="SUMT_2"/>
    <property type="match status" value="1"/>
</dbReference>
<feature type="domain" description="Tetrapyrrole methylase" evidence="17">
    <location>
        <begin position="198"/>
        <end position="407"/>
    </location>
</feature>
<dbReference type="InterPro" id="IPR000878">
    <property type="entry name" value="4pyrrol_Mease"/>
</dbReference>
<dbReference type="Gene3D" id="3.40.50.720">
    <property type="entry name" value="NAD(P)-binding Rossmann-like Domain"/>
    <property type="match status" value="2"/>
</dbReference>
<evidence type="ECO:0000256" key="1">
    <source>
        <dbReference type="ARBA" id="ARBA00005010"/>
    </source>
</evidence>
<comment type="pathway">
    <text evidence="12">Porphyrin-containing compound metabolism; siroheme biosynthesis; precorrin-2 from uroporphyrinogen III: step 1/1.</text>
</comment>
<comment type="pathway">
    <text evidence="14">Cofactor biosynthesis; adenosylcobalamin biosynthesis; precorrin-2 from uroporphyrinogen III: step 1/1.</text>
</comment>
<dbReference type="CDD" id="cd11642">
    <property type="entry name" value="SUMT"/>
    <property type="match status" value="1"/>
</dbReference>
<dbReference type="InterPro" id="IPR035996">
    <property type="entry name" value="4pyrrol_Methylase_sf"/>
</dbReference>
<dbReference type="GO" id="GO:0009236">
    <property type="term" value="P:cobalamin biosynthetic process"/>
    <property type="evidence" value="ECO:0007669"/>
    <property type="project" value="UniProtKB-KW"/>
</dbReference>
<feature type="active site" description="Proton acceptor" evidence="15">
    <location>
        <position position="228"/>
    </location>
</feature>
<accession>A0A5C8PD82</accession>
<evidence type="ECO:0000256" key="13">
    <source>
        <dbReference type="ARBA" id="ARBA00047561"/>
    </source>
</evidence>
<dbReference type="InterPro" id="IPR003043">
    <property type="entry name" value="Uropor_MeTrfase_CS"/>
</dbReference>
<proteinExistence type="inferred from homology"/>
<dbReference type="GO" id="GO:0004851">
    <property type="term" value="F:uroporphyrin-III C-methyltransferase activity"/>
    <property type="evidence" value="ECO:0007669"/>
    <property type="project" value="UniProtKB-EC"/>
</dbReference>
<evidence type="ECO:0000256" key="14">
    <source>
        <dbReference type="ARBA" id="ARBA00060548"/>
    </source>
</evidence>
<dbReference type="NCBIfam" id="NF007922">
    <property type="entry name" value="PRK10637.1"/>
    <property type="match status" value="1"/>
</dbReference>
<gene>
    <name evidence="20" type="primary">cobA</name>
    <name evidence="20" type="ORF">FHP25_29490</name>
</gene>
<dbReference type="InterPro" id="IPR014777">
    <property type="entry name" value="4pyrrole_Mease_sub1"/>
</dbReference>
<evidence type="ECO:0000256" key="4">
    <source>
        <dbReference type="ARBA" id="ARBA00022603"/>
    </source>
</evidence>
<comment type="pathway">
    <text evidence="1">Porphyrin-containing compound metabolism; siroheme biosynthesis; sirohydrochlorin from precorrin-2: step 1/1.</text>
</comment>
<dbReference type="GO" id="GO:0051287">
    <property type="term" value="F:NAD binding"/>
    <property type="evidence" value="ECO:0007669"/>
    <property type="project" value="InterPro"/>
</dbReference>
<evidence type="ECO:0000256" key="10">
    <source>
        <dbReference type="ARBA" id="ARBA00023244"/>
    </source>
</evidence>
<feature type="domain" description="Siroheme synthase central" evidence="19">
    <location>
        <begin position="98"/>
        <end position="124"/>
    </location>
</feature>
<evidence type="ECO:0000256" key="12">
    <source>
        <dbReference type="ARBA" id="ARBA00025705"/>
    </source>
</evidence>
<dbReference type="RefSeq" id="WP_147850586.1">
    <property type="nucleotide sequence ID" value="NZ_VDUZ01000042.1"/>
</dbReference>
<evidence type="ECO:0000256" key="3">
    <source>
        <dbReference type="ARBA" id="ARBA00022573"/>
    </source>
</evidence>
<dbReference type="GO" id="GO:0019354">
    <property type="term" value="P:siroheme biosynthetic process"/>
    <property type="evidence" value="ECO:0007669"/>
    <property type="project" value="UniProtKB-UniPathway"/>
</dbReference>
<dbReference type="Pfam" id="PF14824">
    <property type="entry name" value="Sirohm_synth_M"/>
    <property type="match status" value="1"/>
</dbReference>
<evidence type="ECO:0000313" key="21">
    <source>
        <dbReference type="Proteomes" id="UP000321638"/>
    </source>
</evidence>
<evidence type="ECO:0000256" key="7">
    <source>
        <dbReference type="ARBA" id="ARBA00023002"/>
    </source>
</evidence>
<dbReference type="NCBIfam" id="TIGR01470">
    <property type="entry name" value="cysG_Nterm"/>
    <property type="match status" value="1"/>
</dbReference>
<dbReference type="PANTHER" id="PTHR45790">
    <property type="entry name" value="SIROHEME SYNTHASE-RELATED"/>
    <property type="match status" value="1"/>
</dbReference>
<dbReference type="PANTHER" id="PTHR45790:SF1">
    <property type="entry name" value="SIROHEME SYNTHASE"/>
    <property type="match status" value="1"/>
</dbReference>
<keyword evidence="9" id="KW-0456">Lyase</keyword>
<dbReference type="Pfam" id="PF10414">
    <property type="entry name" value="CysG_dimeriser"/>
    <property type="match status" value="1"/>
</dbReference>
<keyword evidence="7" id="KW-0560">Oxidoreductase</keyword>
<keyword evidence="8" id="KW-0520">NAD</keyword>
<evidence type="ECO:0000256" key="15">
    <source>
        <dbReference type="PIRSR" id="PIRSR036426-1"/>
    </source>
</evidence>
<comment type="similarity">
    <text evidence="2 16">Belongs to the precorrin methyltransferase family.</text>
</comment>
<dbReference type="OrthoDB" id="9815856at2"/>
<keyword evidence="6" id="KW-0949">S-adenosyl-L-methionine</keyword>
<dbReference type="NCBIfam" id="NF004790">
    <property type="entry name" value="PRK06136.1"/>
    <property type="match status" value="1"/>
</dbReference>
<dbReference type="FunFam" id="3.40.1010.10:FF:000001">
    <property type="entry name" value="Siroheme synthase"/>
    <property type="match status" value="1"/>
</dbReference>
<organism evidence="20 21">
    <name type="scientific">Vineibacter terrae</name>
    <dbReference type="NCBI Taxonomy" id="2586908"/>
    <lineage>
        <taxon>Bacteria</taxon>
        <taxon>Pseudomonadati</taxon>
        <taxon>Pseudomonadota</taxon>
        <taxon>Alphaproteobacteria</taxon>
        <taxon>Hyphomicrobiales</taxon>
        <taxon>Vineibacter</taxon>
    </lineage>
</organism>
<keyword evidence="3" id="KW-0169">Cobalamin biosynthesis</keyword>
<keyword evidence="11" id="KW-0511">Multifunctional enzyme</keyword>
<feature type="active site" description="Proton donor" evidence="15">
    <location>
        <position position="250"/>
    </location>
</feature>
<dbReference type="Proteomes" id="UP000321638">
    <property type="component" value="Unassembled WGS sequence"/>
</dbReference>
<feature type="domain" description="Sirohaem synthase dimerisation" evidence="18">
    <location>
        <begin position="132"/>
        <end position="185"/>
    </location>
</feature>
<evidence type="ECO:0000256" key="16">
    <source>
        <dbReference type="RuleBase" id="RU003960"/>
    </source>
</evidence>
<dbReference type="InterPro" id="IPR019478">
    <property type="entry name" value="Sirohaem_synthase_dimer_dom"/>
</dbReference>
<reference evidence="20 21" key="1">
    <citation type="submission" date="2019-06" db="EMBL/GenBank/DDBJ databases">
        <title>New taxonomy in bacterial strain CC-CFT640, isolated from vineyard.</title>
        <authorList>
            <person name="Lin S.-Y."/>
            <person name="Tsai C.-F."/>
            <person name="Young C.-C."/>
        </authorList>
    </citation>
    <scope>NUCLEOTIDE SEQUENCE [LARGE SCALE GENOMIC DNA]</scope>
    <source>
        <strain evidence="20 21">CC-CFT640</strain>
    </source>
</reference>
<evidence type="ECO:0000259" key="19">
    <source>
        <dbReference type="Pfam" id="PF14824"/>
    </source>
</evidence>
<comment type="caution">
    <text evidence="20">The sequence shown here is derived from an EMBL/GenBank/DDBJ whole genome shotgun (WGS) entry which is preliminary data.</text>
</comment>
<dbReference type="GO" id="GO:0043115">
    <property type="term" value="F:precorrin-2 dehydrogenase activity"/>
    <property type="evidence" value="ECO:0007669"/>
    <property type="project" value="UniProtKB-EC"/>
</dbReference>
<protein>
    <submittedName>
        <fullName evidence="20">Uroporphyrinogen-III C-methyltransferase</fullName>
        <ecNumber evidence="20">2.1.1.107</ecNumber>
    </submittedName>
</protein>
<evidence type="ECO:0000256" key="9">
    <source>
        <dbReference type="ARBA" id="ARBA00023239"/>
    </source>
</evidence>
<evidence type="ECO:0000256" key="11">
    <source>
        <dbReference type="ARBA" id="ARBA00023268"/>
    </source>
</evidence>